<dbReference type="InterPro" id="IPR011050">
    <property type="entry name" value="Pectin_lyase_fold/virulence"/>
</dbReference>
<reference evidence="3" key="1">
    <citation type="journal article" date="2015" name="PLoS ONE">
        <title>Complete Genome Sequence of Thermus aquaticus Y51MC23.</title>
        <authorList>
            <person name="Brumm P.J."/>
            <person name="Monsma S."/>
            <person name="Keough B."/>
            <person name="Jasinovica S."/>
            <person name="Ferguson E."/>
            <person name="Schoenfeld T."/>
            <person name="Lodes M."/>
            <person name="Mead D.A."/>
        </authorList>
    </citation>
    <scope>NUCLEOTIDE SEQUENCE [LARGE SCALE GENOMIC DNA]</scope>
    <source>
        <strain evidence="3">BAA-2747 / Y51MC23</strain>
    </source>
</reference>
<dbReference type="Gene3D" id="2.160.20.10">
    <property type="entry name" value="Single-stranded right-handed beta-helix, Pectin lyase-like"/>
    <property type="match status" value="1"/>
</dbReference>
<dbReference type="Pfam" id="PF05048">
    <property type="entry name" value="NosD"/>
    <property type="match status" value="1"/>
</dbReference>
<protein>
    <submittedName>
        <fullName evidence="2">Nitrous oxide reductase maturation protein NosD</fullName>
    </submittedName>
</protein>
<evidence type="ECO:0000313" key="2">
    <source>
        <dbReference type="EMBL" id="ALJ91957.1"/>
    </source>
</evidence>
<dbReference type="SUPFAM" id="SSF51126">
    <property type="entry name" value="Pectin lyase-like"/>
    <property type="match status" value="1"/>
</dbReference>
<dbReference type="Proteomes" id="UP000058660">
    <property type="component" value="Chromosome"/>
</dbReference>
<name>A0ABM5VP29_THEA5</name>
<dbReference type="SMART" id="SM00710">
    <property type="entry name" value="PbH1"/>
    <property type="match status" value="6"/>
</dbReference>
<dbReference type="InterPro" id="IPR006626">
    <property type="entry name" value="PbH1"/>
</dbReference>
<keyword evidence="3" id="KW-1185">Reference proteome</keyword>
<dbReference type="RefSeq" id="WP_231623737.1">
    <property type="nucleotide sequence ID" value="NZ_CP010822.1"/>
</dbReference>
<organism evidence="2 3">
    <name type="scientific">Thermus aquaticus (strain ATCC BAA-2747 / Y51MC23)</name>
    <dbReference type="NCBI Taxonomy" id="498848"/>
    <lineage>
        <taxon>Bacteria</taxon>
        <taxon>Thermotogati</taxon>
        <taxon>Deinococcota</taxon>
        <taxon>Deinococci</taxon>
        <taxon>Thermales</taxon>
        <taxon>Thermaceae</taxon>
        <taxon>Thermus</taxon>
    </lineage>
</organism>
<dbReference type="EMBL" id="CP010822">
    <property type="protein sequence ID" value="ALJ91957.1"/>
    <property type="molecule type" value="Genomic_DNA"/>
</dbReference>
<evidence type="ECO:0000313" key="3">
    <source>
        <dbReference type="Proteomes" id="UP000058660"/>
    </source>
</evidence>
<accession>A0ABM5VP29</accession>
<sequence length="399" mass="42981">MGPLLLSLALAAPVLKLTGEVEGPLVLSTPGLVVEGEGAVLRGTRGHTLSLLAPGIRVRGLEVVGAGKEEDFFEPDAAIYLKGCEGCLLEGVEVQGAPTAVRVEDSPKAQVRGLKARGLGRSPGVLVYRSPEAAVEGSQLSGYMDAIYVEYSPGMRIHKNLLERNGRYGFHVMFSWEVRVEANLSRENAVGNAVMHGAANLVAKNRLLDHKTPIGYGLLVQDERETRVEANLFLGNTLGLVLLDAKEVAVRGNRFLENGTALRITRERGENSAEVVENAFSGNLYDLLVDDPKAKARVRGNAYDQAPALPVPHLPSGSFALLLARQPELSLFALSPGVVLWESAEAQVPGLRLLSLADPEPRPLSREKRAQTGPLLLGFLGGILWWWWRRLSSRGGSSA</sequence>
<proteinExistence type="predicted"/>
<dbReference type="InterPro" id="IPR012334">
    <property type="entry name" value="Pectin_lyas_fold"/>
</dbReference>
<feature type="domain" description="Periplasmic copper-binding protein NosD beta helix" evidence="1">
    <location>
        <begin position="121"/>
        <end position="287"/>
    </location>
</feature>
<dbReference type="InterPro" id="IPR007742">
    <property type="entry name" value="NosD_dom"/>
</dbReference>
<gene>
    <name evidence="2" type="ORF">TO73_2147</name>
</gene>
<evidence type="ECO:0000259" key="1">
    <source>
        <dbReference type="Pfam" id="PF05048"/>
    </source>
</evidence>